<sequence>MGSSPRELKSALTFLAARKSSPWATCKENLSRSSMSSGQESTASSSPGGPEGAGERKEWALGHRKLSRSPWQQYSVITSTGPEQWR</sequence>
<dbReference type="EMBL" id="JAFIRN010000003">
    <property type="protein sequence ID" value="KAG5853379.1"/>
    <property type="molecule type" value="Genomic_DNA"/>
</dbReference>
<keyword evidence="3" id="KW-1185">Reference proteome</keyword>
<reference evidence="2" key="1">
    <citation type="submission" date="2021-01" db="EMBL/GenBank/DDBJ databases">
        <title>A chromosome-scale assembly of European eel, Anguilla anguilla.</title>
        <authorList>
            <person name="Henkel C."/>
            <person name="Jong-Raadsen S.A."/>
            <person name="Dufour S."/>
            <person name="Weltzien F.-A."/>
            <person name="Palstra A.P."/>
            <person name="Pelster B."/>
            <person name="Spaink H.P."/>
            <person name="Van Den Thillart G.E."/>
            <person name="Jansen H."/>
            <person name="Zahm M."/>
            <person name="Klopp C."/>
            <person name="Cedric C."/>
            <person name="Louis A."/>
            <person name="Berthelot C."/>
            <person name="Parey E."/>
            <person name="Roest Crollius H."/>
            <person name="Montfort J."/>
            <person name="Robinson-Rechavi M."/>
            <person name="Bucao C."/>
            <person name="Bouchez O."/>
            <person name="Gislard M."/>
            <person name="Lluch J."/>
            <person name="Milhes M."/>
            <person name="Lampietro C."/>
            <person name="Lopez Roques C."/>
            <person name="Donnadieu C."/>
            <person name="Braasch I."/>
            <person name="Desvignes T."/>
            <person name="Postlethwait J."/>
            <person name="Bobe J."/>
            <person name="Guiguen Y."/>
            <person name="Dirks R."/>
        </authorList>
    </citation>
    <scope>NUCLEOTIDE SEQUENCE</scope>
    <source>
        <strain evidence="2">Tag_6206</strain>
        <tissue evidence="2">Liver</tissue>
    </source>
</reference>
<feature type="region of interest" description="Disordered" evidence="1">
    <location>
        <begin position="19"/>
        <end position="86"/>
    </location>
</feature>
<name>A0A9D3S2V2_ANGAN</name>
<protein>
    <submittedName>
        <fullName evidence="2">Uncharacterized protein</fullName>
    </submittedName>
</protein>
<organism evidence="2 3">
    <name type="scientific">Anguilla anguilla</name>
    <name type="common">European freshwater eel</name>
    <name type="synonym">Muraena anguilla</name>
    <dbReference type="NCBI Taxonomy" id="7936"/>
    <lineage>
        <taxon>Eukaryota</taxon>
        <taxon>Metazoa</taxon>
        <taxon>Chordata</taxon>
        <taxon>Craniata</taxon>
        <taxon>Vertebrata</taxon>
        <taxon>Euteleostomi</taxon>
        <taxon>Actinopterygii</taxon>
        <taxon>Neopterygii</taxon>
        <taxon>Teleostei</taxon>
        <taxon>Anguilliformes</taxon>
        <taxon>Anguillidae</taxon>
        <taxon>Anguilla</taxon>
    </lineage>
</organism>
<comment type="caution">
    <text evidence="2">The sequence shown here is derived from an EMBL/GenBank/DDBJ whole genome shotgun (WGS) entry which is preliminary data.</text>
</comment>
<evidence type="ECO:0000313" key="2">
    <source>
        <dbReference type="EMBL" id="KAG5853379.1"/>
    </source>
</evidence>
<evidence type="ECO:0000256" key="1">
    <source>
        <dbReference type="SAM" id="MobiDB-lite"/>
    </source>
</evidence>
<feature type="compositionally biased region" description="Polar residues" evidence="1">
    <location>
        <begin position="69"/>
        <end position="86"/>
    </location>
</feature>
<dbReference type="AlphaFoldDB" id="A0A9D3S2V2"/>
<evidence type="ECO:0000313" key="3">
    <source>
        <dbReference type="Proteomes" id="UP001044222"/>
    </source>
</evidence>
<dbReference type="Proteomes" id="UP001044222">
    <property type="component" value="Unassembled WGS sequence"/>
</dbReference>
<accession>A0A9D3S2V2</accession>
<gene>
    <name evidence="2" type="ORF">ANANG_G00072670</name>
</gene>
<proteinExistence type="predicted"/>